<name>A0AAN2TPW3_9BACI</name>
<accession>A0AAN2TPW3</accession>
<feature type="domain" description="Metallo-beta-lactamase" evidence="1">
    <location>
        <begin position="12"/>
        <end position="97"/>
    </location>
</feature>
<dbReference type="Gene3D" id="3.60.15.10">
    <property type="entry name" value="Ribonuclease Z/Hydroxyacylglutathione hydrolase-like"/>
    <property type="match status" value="1"/>
</dbReference>
<dbReference type="PANTHER" id="PTHR30619:SF1">
    <property type="entry name" value="RECOMBINATION PROTEIN 2"/>
    <property type="match status" value="1"/>
</dbReference>
<sequence>MIEIKMYPAKNGDCFLLSFGISKKNHILIDCGYVDTYERFLKKDLLDIAKKKEKINLMIITHIDADHISGAIKFIQDNDNEKFIEIEEVWFNAYRHLQTHKENGTELHIKETEILEREIALGKSYFKRVNQSEIVTDEISAKQGSTLGALLLKGNYNWNTKFNGNAVSTNINESISIEGVSITILSPDEQKLKKLESKWIKELKKKKWNFYINENKLFDDAYEFMLLLGENEYIVTSNEISKQKTKESLNVEGFIEKEYEMDHGDINGSSIAILIEYDEKKLLFLADAHPDIISNKLIKMGKTKFDLVKVSHHGSIKNTNNELAKVMNSNRYLFSTNGHKHRHPDSQTIIKLLFANSQSEKQLYFNYETDTSKLFESKELQQKYNYETITGNGEEPIVIEL</sequence>
<evidence type="ECO:0000313" key="2">
    <source>
        <dbReference type="EMBL" id="CEG24558.1"/>
    </source>
</evidence>
<comment type="caution">
    <text evidence="2">The sequence shown here is derived from an EMBL/GenBank/DDBJ whole genome shotgun (WGS) entry which is preliminary data.</text>
</comment>
<reference evidence="2 3" key="1">
    <citation type="journal article" date="2014" name="Genome Announc.">
        <title>Genome Sequence of Bacillus simplex Strain P558, Isolated from a Human Fecal Sample.</title>
        <authorList>
            <person name="Croce O."/>
            <person name="Hugon P."/>
            <person name="Lagier J.C."/>
            <person name="Bibi F."/>
            <person name="Robert C."/>
            <person name="Azhar E.I."/>
            <person name="Raoult D."/>
            <person name="Fournier P.E."/>
        </authorList>
    </citation>
    <scope>NUCLEOTIDE SEQUENCE [LARGE SCALE GENOMIC DNA]</scope>
    <source>
        <strain evidence="2 3">P558</strain>
    </source>
</reference>
<evidence type="ECO:0000313" key="3">
    <source>
        <dbReference type="Proteomes" id="UP000182110"/>
    </source>
</evidence>
<dbReference type="SUPFAM" id="SSF56281">
    <property type="entry name" value="Metallo-hydrolase/oxidoreductase"/>
    <property type="match status" value="1"/>
</dbReference>
<dbReference type="PANTHER" id="PTHR30619">
    <property type="entry name" value="DNA INTERNALIZATION/COMPETENCE PROTEIN COMEC/REC2"/>
    <property type="match status" value="1"/>
</dbReference>
<dbReference type="InterPro" id="IPR036866">
    <property type="entry name" value="RibonucZ/Hydroxyglut_hydro"/>
</dbReference>
<dbReference type="RefSeq" id="WP_072273908.1">
    <property type="nucleotide sequence ID" value="NZ_CCXW01000002.1"/>
</dbReference>
<protein>
    <submittedName>
        <fullName evidence="2">Metallo-beta-lactamase superfamily protein</fullName>
    </submittedName>
</protein>
<dbReference type="AlphaFoldDB" id="A0AAN2TPW3"/>
<organism evidence="2 3">
    <name type="scientific">Peribacillus simplex</name>
    <dbReference type="NCBI Taxonomy" id="1478"/>
    <lineage>
        <taxon>Bacteria</taxon>
        <taxon>Bacillati</taxon>
        <taxon>Bacillota</taxon>
        <taxon>Bacilli</taxon>
        <taxon>Bacillales</taxon>
        <taxon>Bacillaceae</taxon>
        <taxon>Peribacillus</taxon>
    </lineage>
</organism>
<dbReference type="EMBL" id="CCXW01000002">
    <property type="protein sequence ID" value="CEG24558.1"/>
    <property type="molecule type" value="Genomic_DNA"/>
</dbReference>
<proteinExistence type="predicted"/>
<dbReference type="Proteomes" id="UP000182110">
    <property type="component" value="Unassembled WGS sequence"/>
</dbReference>
<evidence type="ECO:0000259" key="1">
    <source>
        <dbReference type="Pfam" id="PF00753"/>
    </source>
</evidence>
<keyword evidence="3" id="KW-1185">Reference proteome</keyword>
<gene>
    <name evidence="2" type="ORF">BN1180_05373</name>
</gene>
<dbReference type="Pfam" id="PF00753">
    <property type="entry name" value="Lactamase_B"/>
    <property type="match status" value="1"/>
</dbReference>
<dbReference type="InterPro" id="IPR001279">
    <property type="entry name" value="Metallo-B-lactamas"/>
</dbReference>
<dbReference type="InterPro" id="IPR052159">
    <property type="entry name" value="Competence_DNA_uptake"/>
</dbReference>